<dbReference type="Gene3D" id="3.90.550.10">
    <property type="entry name" value="Spore Coat Polysaccharide Biosynthesis Protein SpsA, Chain A"/>
    <property type="match status" value="1"/>
</dbReference>
<accession>A0A0F2DXA9</accession>
<dbReference type="EMBL" id="JYGS01000001">
    <property type="protein sequence ID" value="KJQ75708.1"/>
    <property type="molecule type" value="Genomic_DNA"/>
</dbReference>
<organism evidence="4 5">
    <name type="scientific">Streptococcus mitis</name>
    <dbReference type="NCBI Taxonomy" id="28037"/>
    <lineage>
        <taxon>Bacteria</taxon>
        <taxon>Bacillati</taxon>
        <taxon>Bacillota</taxon>
        <taxon>Bacilli</taxon>
        <taxon>Lactobacillales</taxon>
        <taxon>Streptococcaceae</taxon>
        <taxon>Streptococcus</taxon>
        <taxon>Streptococcus mitis group</taxon>
    </lineage>
</organism>
<dbReference type="SUPFAM" id="SSF53448">
    <property type="entry name" value="Nucleotide-diphospho-sugar transferases"/>
    <property type="match status" value="1"/>
</dbReference>
<dbReference type="PANTHER" id="PTHR22916">
    <property type="entry name" value="GLYCOSYLTRANSFERASE"/>
    <property type="match status" value="1"/>
</dbReference>
<evidence type="ECO:0000259" key="3">
    <source>
        <dbReference type="Pfam" id="PF00535"/>
    </source>
</evidence>
<dbReference type="RefSeq" id="WP_045604963.1">
    <property type="nucleotide sequence ID" value="NZ_JYGS01000001.1"/>
</dbReference>
<keyword evidence="1 4" id="KW-0328">Glycosyltransferase</keyword>
<dbReference type="InterPro" id="IPR001173">
    <property type="entry name" value="Glyco_trans_2-like"/>
</dbReference>
<gene>
    <name evidence="4" type="primary">cps23FU_1</name>
    <name evidence="4" type="ORF">TZ93_00176</name>
</gene>
<dbReference type="CDD" id="cd00761">
    <property type="entry name" value="Glyco_tranf_GTA_type"/>
    <property type="match status" value="1"/>
</dbReference>
<dbReference type="InterPro" id="IPR029044">
    <property type="entry name" value="Nucleotide-diphossugar_trans"/>
</dbReference>
<protein>
    <submittedName>
        <fullName evidence="4">Galactosyl transferase</fullName>
        <ecNumber evidence="4">2.4.1.166</ecNumber>
    </submittedName>
</protein>
<dbReference type="AlphaFoldDB" id="A0A0F2DXA9"/>
<evidence type="ECO:0000256" key="1">
    <source>
        <dbReference type="ARBA" id="ARBA00022676"/>
    </source>
</evidence>
<dbReference type="PANTHER" id="PTHR22916:SF51">
    <property type="entry name" value="GLYCOSYLTRANSFERASE EPSH-RELATED"/>
    <property type="match status" value="1"/>
</dbReference>
<evidence type="ECO:0000313" key="5">
    <source>
        <dbReference type="Proteomes" id="UP000033590"/>
    </source>
</evidence>
<keyword evidence="2 4" id="KW-0808">Transferase</keyword>
<sequence length="326" mass="38667">MEWKPKISIIVPIYNVEDYLKECLDSIQNQTFTDFECIMVNDGSTDSSQKIAEQYLVDNRFYLLNQPNSGQSVARNKGLLLAKGEFICFVDSDDIIHPRLLELLVAYIQEDLDIVEADFTDNLDVFIEEKCFNVQISFEGYGEEVLKACIDTWAITHQPVAKLIRKSLIENVLFPENLIYEDLYTGIALLKKVRKAVKLDFYGYYYRPNPMGTMKGSTVEKQLDIFPICELLERYYSDKEEYMYYIHTVIFHHIAQRYMTIKKQTNKYDKQFNHWLNKYSKDAYPNDHYLKIYKLYPSKFFYIKGLEQFYKKILRKANKILIQLKE</sequence>
<reference evidence="4 5" key="1">
    <citation type="submission" date="2015-02" db="EMBL/GenBank/DDBJ databases">
        <title>Evolution of amylase-binding proteins of oral streptococcal species.</title>
        <authorList>
            <person name="Haase E.M."/>
        </authorList>
    </citation>
    <scope>NUCLEOTIDE SEQUENCE [LARGE SCALE GENOMIC DNA]</scope>
    <source>
        <strain evidence="4 5">SK145</strain>
    </source>
</reference>
<proteinExistence type="predicted"/>
<dbReference type="Proteomes" id="UP000033590">
    <property type="component" value="Unassembled WGS sequence"/>
</dbReference>
<dbReference type="Pfam" id="PF00535">
    <property type="entry name" value="Glycos_transf_2"/>
    <property type="match status" value="1"/>
</dbReference>
<feature type="domain" description="Glycosyltransferase 2-like" evidence="3">
    <location>
        <begin position="8"/>
        <end position="115"/>
    </location>
</feature>
<dbReference type="PATRIC" id="fig|28037.215.peg.183"/>
<dbReference type="EC" id="2.4.1.166" evidence="4"/>
<comment type="caution">
    <text evidence="4">The sequence shown here is derived from an EMBL/GenBank/DDBJ whole genome shotgun (WGS) entry which is preliminary data.</text>
</comment>
<evidence type="ECO:0000313" key="4">
    <source>
        <dbReference type="EMBL" id="KJQ75708.1"/>
    </source>
</evidence>
<name>A0A0F2DXA9_STRMT</name>
<evidence type="ECO:0000256" key="2">
    <source>
        <dbReference type="ARBA" id="ARBA00022679"/>
    </source>
</evidence>
<dbReference type="GO" id="GO:0047234">
    <property type="term" value="F:raffinose-raffinose alpha-galactotransferase activity"/>
    <property type="evidence" value="ECO:0007669"/>
    <property type="project" value="UniProtKB-EC"/>
</dbReference>